<name>A0AAD2CZ59_9STRA</name>
<feature type="compositionally biased region" description="Acidic residues" evidence="1">
    <location>
        <begin position="64"/>
        <end position="74"/>
    </location>
</feature>
<gene>
    <name evidence="2" type="ORF">CYCCA115_LOCUS10394</name>
</gene>
<evidence type="ECO:0000313" key="3">
    <source>
        <dbReference type="Proteomes" id="UP001295423"/>
    </source>
</evidence>
<organism evidence="2 3">
    <name type="scientific">Cylindrotheca closterium</name>
    <dbReference type="NCBI Taxonomy" id="2856"/>
    <lineage>
        <taxon>Eukaryota</taxon>
        <taxon>Sar</taxon>
        <taxon>Stramenopiles</taxon>
        <taxon>Ochrophyta</taxon>
        <taxon>Bacillariophyta</taxon>
        <taxon>Bacillariophyceae</taxon>
        <taxon>Bacillariophycidae</taxon>
        <taxon>Bacillariales</taxon>
        <taxon>Bacillariaceae</taxon>
        <taxon>Cylindrotheca</taxon>
    </lineage>
</organism>
<dbReference type="AlphaFoldDB" id="A0AAD2CZ59"/>
<dbReference type="EMBL" id="CAKOGP040001668">
    <property type="protein sequence ID" value="CAJ1946253.1"/>
    <property type="molecule type" value="Genomic_DNA"/>
</dbReference>
<feature type="compositionally biased region" description="Basic residues" evidence="1">
    <location>
        <begin position="45"/>
        <end position="58"/>
    </location>
</feature>
<reference evidence="2" key="1">
    <citation type="submission" date="2023-08" db="EMBL/GenBank/DDBJ databases">
        <authorList>
            <person name="Audoor S."/>
            <person name="Bilcke G."/>
        </authorList>
    </citation>
    <scope>NUCLEOTIDE SEQUENCE</scope>
</reference>
<dbReference type="Proteomes" id="UP001295423">
    <property type="component" value="Unassembled WGS sequence"/>
</dbReference>
<protein>
    <submittedName>
        <fullName evidence="2">Uncharacterized protein</fullName>
    </submittedName>
</protein>
<proteinExistence type="predicted"/>
<feature type="region of interest" description="Disordered" evidence="1">
    <location>
        <begin position="1"/>
        <end position="256"/>
    </location>
</feature>
<feature type="compositionally biased region" description="Acidic residues" evidence="1">
    <location>
        <begin position="236"/>
        <end position="245"/>
    </location>
</feature>
<comment type="caution">
    <text evidence="2">The sequence shown here is derived from an EMBL/GenBank/DDBJ whole genome shotgun (WGS) entry which is preliminary data.</text>
</comment>
<feature type="compositionally biased region" description="Polar residues" evidence="1">
    <location>
        <begin position="127"/>
        <end position="137"/>
    </location>
</feature>
<evidence type="ECO:0000313" key="2">
    <source>
        <dbReference type="EMBL" id="CAJ1946253.1"/>
    </source>
</evidence>
<sequence>MKHPDAKQRHSFFQPLQMRPTNQMNDGRETSGNRNNNDGDDRIAKLKQKPVPKRRLRHANSSESDSESDSDDEVPLSLLASIKPTKSTATTTQKRQRTSKTQRRETNALQTKQSKSNKRTAVHDLRNQGSASKASRQTTDRKSKPKATVQTMLSFAVRPKRESSQSSQSTKNEACVQPREQRAAALSSSSELTRDDNRMDLSTTSPGQSPSLTDGTSASSSSNTIDTINGSSQLQDTEETKEEETVETKRKKKTLRRIVSTESEIDFEPPVPQSPPHSSLLSQLYQRETRGNRIPSCLAQPKKWKTPSWVRLGQPPCVGGYQNSSRKIDHLAWDTMGVLLAVASHSTIRIYHWDMVRAAYLQGQKDQQHCRRTKRRNQQDHEVENSEFVIPPVLQFRVANAIASLAWNPFNEDQLIVGYRITGEVHMYNVDRLATWQSKNPRNLASLPHQSTYWQLSHPRTRGSANAILVLDSTTILVGLGAMVHCWKLSKGRKTSLLWRYQPPAGVTCARQLGANLVLLGTNRGHMCLLNWKKWNTERSFSTEKKPLVMQEWIPHSTIRSSLNQDQRGRMGIINIKVETSCPSYEGTNANTTMKGIESQTNFWGCCRISWVTVSGWLMSTTMRSPNEKSPAEICRATALVKYKNSDGTSKESTRQEYSQPHDPVTVCTNSKWMCWSSVPAVTKVLPHHDKRVLDGQLQVLRSEKRLLHYRDGESTHTIKLAGMTTPQSFAIHPDREWIAMGVGARVVLLVGRN</sequence>
<feature type="compositionally biased region" description="Basic and acidic residues" evidence="1">
    <location>
        <begin position="26"/>
        <end position="44"/>
    </location>
</feature>
<feature type="compositionally biased region" description="Low complexity" evidence="1">
    <location>
        <begin position="209"/>
        <end position="232"/>
    </location>
</feature>
<accession>A0AAD2CZ59</accession>
<evidence type="ECO:0000256" key="1">
    <source>
        <dbReference type="SAM" id="MobiDB-lite"/>
    </source>
</evidence>
<keyword evidence="3" id="KW-1185">Reference proteome</keyword>
<dbReference type="SUPFAM" id="SSF101908">
    <property type="entry name" value="Putative isomerase YbhE"/>
    <property type="match status" value="1"/>
</dbReference>